<sequence length="59" mass="6518">MTFLLAPDPGVDAPSADRDAGQRRDGAGRGPGRGPARRWRRAPSARVLRRRRREPEGGR</sequence>
<protein>
    <submittedName>
        <fullName evidence="2">Uncharacterized protein</fullName>
    </submittedName>
</protein>
<organism evidence="2 3">
    <name type="scientific">Streptomyces minutiscleroticus</name>
    <dbReference type="NCBI Taxonomy" id="68238"/>
    <lineage>
        <taxon>Bacteria</taxon>
        <taxon>Bacillati</taxon>
        <taxon>Actinomycetota</taxon>
        <taxon>Actinomycetes</taxon>
        <taxon>Kitasatosporales</taxon>
        <taxon>Streptomycetaceae</taxon>
        <taxon>Streptomyces</taxon>
    </lineage>
</organism>
<feature type="compositionally biased region" description="Basic residues" evidence="1">
    <location>
        <begin position="35"/>
        <end position="52"/>
    </location>
</feature>
<dbReference type="Proteomes" id="UP000619244">
    <property type="component" value="Unassembled WGS sequence"/>
</dbReference>
<feature type="region of interest" description="Disordered" evidence="1">
    <location>
        <begin position="1"/>
        <end position="59"/>
    </location>
</feature>
<dbReference type="EMBL" id="BMVU01000025">
    <property type="protein sequence ID" value="GGX87732.1"/>
    <property type="molecule type" value="Genomic_DNA"/>
</dbReference>
<evidence type="ECO:0000313" key="3">
    <source>
        <dbReference type="Proteomes" id="UP000619244"/>
    </source>
</evidence>
<keyword evidence="3" id="KW-1185">Reference proteome</keyword>
<reference evidence="2" key="1">
    <citation type="journal article" date="2014" name="Int. J. Syst. Evol. Microbiol.">
        <title>Complete genome sequence of Corynebacterium casei LMG S-19264T (=DSM 44701T), isolated from a smear-ripened cheese.</title>
        <authorList>
            <consortium name="US DOE Joint Genome Institute (JGI-PGF)"/>
            <person name="Walter F."/>
            <person name="Albersmeier A."/>
            <person name="Kalinowski J."/>
            <person name="Ruckert C."/>
        </authorList>
    </citation>
    <scope>NUCLEOTIDE SEQUENCE</scope>
    <source>
        <strain evidence="2">JCM 4790</strain>
    </source>
</reference>
<evidence type="ECO:0000256" key="1">
    <source>
        <dbReference type="SAM" id="MobiDB-lite"/>
    </source>
</evidence>
<accession>A0A918U3P7</accession>
<reference evidence="2" key="2">
    <citation type="submission" date="2020-09" db="EMBL/GenBank/DDBJ databases">
        <authorList>
            <person name="Sun Q."/>
            <person name="Ohkuma M."/>
        </authorList>
    </citation>
    <scope>NUCLEOTIDE SEQUENCE</scope>
    <source>
        <strain evidence="2">JCM 4790</strain>
    </source>
</reference>
<name>A0A918U3P7_9ACTN</name>
<dbReference type="AlphaFoldDB" id="A0A918U3P7"/>
<evidence type="ECO:0000313" key="2">
    <source>
        <dbReference type="EMBL" id="GGX87732.1"/>
    </source>
</evidence>
<feature type="compositionally biased region" description="Basic and acidic residues" evidence="1">
    <location>
        <begin position="15"/>
        <end position="27"/>
    </location>
</feature>
<gene>
    <name evidence="2" type="ORF">GCM10010358_47220</name>
</gene>
<comment type="caution">
    <text evidence="2">The sequence shown here is derived from an EMBL/GenBank/DDBJ whole genome shotgun (WGS) entry which is preliminary data.</text>
</comment>
<proteinExistence type="predicted"/>